<comment type="caution">
    <text evidence="2">The sequence shown here is derived from an EMBL/GenBank/DDBJ whole genome shotgun (WGS) entry which is preliminary data.</text>
</comment>
<gene>
    <name evidence="2" type="ORF">FYJ44_07030</name>
</gene>
<dbReference type="InterPro" id="IPR013974">
    <property type="entry name" value="SAF"/>
</dbReference>
<dbReference type="PANTHER" id="PTHR42966:SF1">
    <property type="entry name" value="SIALIC ACID SYNTHASE"/>
    <property type="match status" value="1"/>
</dbReference>
<evidence type="ECO:0000313" key="3">
    <source>
        <dbReference type="Proteomes" id="UP000477488"/>
    </source>
</evidence>
<feature type="domain" description="AFP-like" evidence="1">
    <location>
        <begin position="261"/>
        <end position="317"/>
    </location>
</feature>
<dbReference type="Pfam" id="PF08666">
    <property type="entry name" value="SAF"/>
    <property type="match status" value="1"/>
</dbReference>
<proteinExistence type="predicted"/>
<dbReference type="Proteomes" id="UP000477488">
    <property type="component" value="Unassembled WGS sequence"/>
</dbReference>
<protein>
    <submittedName>
        <fullName evidence="2">N-acetylneuraminate synthase</fullName>
    </submittedName>
</protein>
<dbReference type="CDD" id="cd11615">
    <property type="entry name" value="SAF_NeuB_like"/>
    <property type="match status" value="1"/>
</dbReference>
<dbReference type="Pfam" id="PF03102">
    <property type="entry name" value="NeuB"/>
    <property type="match status" value="1"/>
</dbReference>
<dbReference type="SMART" id="SM00858">
    <property type="entry name" value="SAF"/>
    <property type="match status" value="1"/>
</dbReference>
<dbReference type="EMBL" id="VUMH01000005">
    <property type="protein sequence ID" value="MSS27809.1"/>
    <property type="molecule type" value="Genomic_DNA"/>
</dbReference>
<dbReference type="PROSITE" id="PS50844">
    <property type="entry name" value="AFP_LIKE"/>
    <property type="match status" value="1"/>
</dbReference>
<dbReference type="InterPro" id="IPR036732">
    <property type="entry name" value="AFP_Neu5c_C_sf"/>
</dbReference>
<dbReference type="InterPro" id="IPR013132">
    <property type="entry name" value="PseI/NeuA/B-like_N"/>
</dbReference>
<dbReference type="InterPro" id="IPR057736">
    <property type="entry name" value="SAF_PseI/NeuA/NeuB"/>
</dbReference>
<name>A0A6L5XL55_9BACT</name>
<dbReference type="InterPro" id="IPR051690">
    <property type="entry name" value="PseI-like"/>
</dbReference>
<accession>A0A6L5XL55</accession>
<dbReference type="InterPro" id="IPR013785">
    <property type="entry name" value="Aldolase_TIM"/>
</dbReference>
<dbReference type="GO" id="GO:0016051">
    <property type="term" value="P:carbohydrate biosynthetic process"/>
    <property type="evidence" value="ECO:0007669"/>
    <property type="project" value="InterPro"/>
</dbReference>
<dbReference type="PANTHER" id="PTHR42966">
    <property type="entry name" value="N-ACETYLNEURAMINATE SYNTHASE"/>
    <property type="match status" value="1"/>
</dbReference>
<dbReference type="Gene3D" id="3.20.20.70">
    <property type="entry name" value="Aldolase class I"/>
    <property type="match status" value="1"/>
</dbReference>
<dbReference type="Gene3D" id="3.90.1210.10">
    <property type="entry name" value="Antifreeze-like/N-acetylneuraminic acid synthase C-terminal domain"/>
    <property type="match status" value="1"/>
</dbReference>
<dbReference type="SUPFAM" id="SSF51569">
    <property type="entry name" value="Aldolase"/>
    <property type="match status" value="1"/>
</dbReference>
<dbReference type="InterPro" id="IPR006190">
    <property type="entry name" value="SAF_AFP_Neu5Ac"/>
</dbReference>
<dbReference type="AlphaFoldDB" id="A0A6L5XL55"/>
<sequence length="317" mass="35474">MAVQAGADAIKFQIIDAKKIVPSKDTLFTYEVLKNRHTGERETITESLQEILSRRELTFPEWVELIAYCKEKNLLFFATASNAEEMEFLANAGCACVKICSGDINYHHLLRQAARFPWVVQIDTGSATLGEVEQAVDTLETAGCRNLIINHCPSGYPARLESINLRTVQTLRQMFPYPVAFSDHTPGTTMDIAAVALGADMLEKTITLNRCIRSPEHIMSLEPQEAEDFVRTIREVEIALGNPRRIMTPEERAQPPVVRRSVVAARDIIAGETLTQDMLDYARPGDGLPAHLDYLVLGKRSRRAYRQGEKLFPSDVA</sequence>
<organism evidence="2 3">
    <name type="scientific">Desulfovibrio porci</name>
    <dbReference type="NCBI Taxonomy" id="2605782"/>
    <lineage>
        <taxon>Bacteria</taxon>
        <taxon>Pseudomonadati</taxon>
        <taxon>Thermodesulfobacteriota</taxon>
        <taxon>Desulfovibrionia</taxon>
        <taxon>Desulfovibrionales</taxon>
        <taxon>Desulfovibrionaceae</taxon>
        <taxon>Desulfovibrio</taxon>
    </lineage>
</organism>
<evidence type="ECO:0000313" key="2">
    <source>
        <dbReference type="EMBL" id="MSS27809.1"/>
    </source>
</evidence>
<reference evidence="2 3" key="1">
    <citation type="submission" date="2019-09" db="EMBL/GenBank/DDBJ databases">
        <title>In-depth cultivation of the pig gut microbiome towards novel bacterial diversity and tailored functional studies.</title>
        <authorList>
            <person name="Wylensek D."/>
            <person name="Hitch T.C.A."/>
            <person name="Clavel T."/>
        </authorList>
    </citation>
    <scope>NUCLEOTIDE SEQUENCE [LARGE SCALE GENOMIC DNA]</scope>
    <source>
        <strain evidence="2 3">PG-178-WT-4</strain>
    </source>
</reference>
<dbReference type="SUPFAM" id="SSF51269">
    <property type="entry name" value="AFP III-like domain"/>
    <property type="match status" value="1"/>
</dbReference>
<dbReference type="GO" id="GO:0047444">
    <property type="term" value="F:N-acylneuraminate-9-phosphate synthase activity"/>
    <property type="evidence" value="ECO:0007669"/>
    <property type="project" value="TreeGrafter"/>
</dbReference>
<evidence type="ECO:0000259" key="1">
    <source>
        <dbReference type="PROSITE" id="PS50844"/>
    </source>
</evidence>
<keyword evidence="3" id="KW-1185">Reference proteome</keyword>